<dbReference type="SUPFAM" id="SSF56112">
    <property type="entry name" value="Protein kinase-like (PK-like)"/>
    <property type="match status" value="1"/>
</dbReference>
<keyword evidence="2" id="KW-0808">Transferase</keyword>
<dbReference type="Pfam" id="PF22633">
    <property type="entry name" value="F5_F8_type_C_2"/>
    <property type="match status" value="1"/>
</dbReference>
<evidence type="ECO:0000313" key="11">
    <source>
        <dbReference type="Proteomes" id="UP000054558"/>
    </source>
</evidence>
<dbReference type="GO" id="GO:0004683">
    <property type="term" value="F:calcium/calmodulin-dependent protein kinase activity"/>
    <property type="evidence" value="ECO:0000318"/>
    <property type="project" value="GO_Central"/>
</dbReference>
<gene>
    <name evidence="10" type="ORF">KFL_009080090</name>
</gene>
<evidence type="ECO:0000256" key="6">
    <source>
        <dbReference type="ARBA" id="ARBA00023170"/>
    </source>
</evidence>
<dbReference type="PROSITE" id="PS50011">
    <property type="entry name" value="PROTEIN_KINASE_DOM"/>
    <property type="match status" value="1"/>
</dbReference>
<evidence type="ECO:0000256" key="5">
    <source>
        <dbReference type="ARBA" id="ARBA00022840"/>
    </source>
</evidence>
<dbReference type="STRING" id="105231.A0A1Y1IRC1"/>
<evidence type="ECO:0000256" key="8">
    <source>
        <dbReference type="PROSITE-ProRule" id="PRU10141"/>
    </source>
</evidence>
<dbReference type="PANTHER" id="PTHR24349">
    <property type="entry name" value="SERINE/THREONINE-PROTEIN KINASE"/>
    <property type="match status" value="1"/>
</dbReference>
<dbReference type="Gene3D" id="1.10.510.10">
    <property type="entry name" value="Transferase(Phosphotransferase) domain 1"/>
    <property type="match status" value="1"/>
</dbReference>
<dbReference type="PROSITE" id="PS00108">
    <property type="entry name" value="PROTEIN_KINASE_ST"/>
    <property type="match status" value="1"/>
</dbReference>
<evidence type="ECO:0000259" key="9">
    <source>
        <dbReference type="PROSITE" id="PS50011"/>
    </source>
</evidence>
<protein>
    <submittedName>
        <fullName evidence="10">Protein kinase</fullName>
    </submittedName>
</protein>
<name>A0A1Y1IRC1_KLENI</name>
<evidence type="ECO:0000256" key="7">
    <source>
        <dbReference type="ARBA" id="ARBA00058225"/>
    </source>
</evidence>
<evidence type="ECO:0000256" key="1">
    <source>
        <dbReference type="ARBA" id="ARBA00022527"/>
    </source>
</evidence>
<comment type="function">
    <text evidence="7">CIPK serine-threonine protein kinases interact with CBL proteins. Binding of a CBL protein to the regulatory NAF domain of CIPK protein lead to the activation of the kinase in a calcium-dependent manner.</text>
</comment>
<dbReference type="InterPro" id="IPR050205">
    <property type="entry name" value="CDPK_Ser/Thr_kinases"/>
</dbReference>
<sequence>MLSLSMKSIGVGALDIRTRVRRLRDLAVSEGSLTEEMVGLVRFLVQAELLFEMSACGDVPFRAAFVVDLATRLDTKESTVEKLLRANSREARVCVSCPTYLLLTFRAPETMLSIGYALEELPSLGGTDDDWIINLGEVEVYDGNGKNIALGASASTSSLWPGFIAANANNNNPQDIVHTATDDKSPWVQIDLGHAQTVYAVRIINRQDCCWTRAIGCYLGLFNEHWTPVYTSDQISQSGVAYVFAPPSVTPVAGATGNTISTIVPISVQWPGTGSCSVSCGDAEAGALERRTPVKKRPSLESRTFDFKPHFHRAFVLAEEIGSGSFGRTHVAFARKMGDQNGRKVAVKIIPKRRMASQVEIDDVVREVDILRMLQRNENVVEFIDAYEDIMNVYIVMELCCGGDLSDRILDAGGRCSEASAVPMVWQILNSVAYMHGRGIIHRDIKPENFLFASDDKDSLLKAIDFGLSEYYREGEVLNDIVGSPYFVAPEVLKRAYHMKADEWSIGVMTYIILVGTRPFFGSTQSEVFRSVLEEKPDLDGVNLTRDARDFIERLLTRDVDGRLTARQALSHPWMRSLDDTSAQTDAK</sequence>
<evidence type="ECO:0000256" key="4">
    <source>
        <dbReference type="ARBA" id="ARBA00022777"/>
    </source>
</evidence>
<dbReference type="InterPro" id="IPR017441">
    <property type="entry name" value="Protein_kinase_ATP_BS"/>
</dbReference>
<organism evidence="10 11">
    <name type="scientific">Klebsormidium nitens</name>
    <name type="common">Green alga</name>
    <name type="synonym">Ulothrix nitens</name>
    <dbReference type="NCBI Taxonomy" id="105231"/>
    <lineage>
        <taxon>Eukaryota</taxon>
        <taxon>Viridiplantae</taxon>
        <taxon>Streptophyta</taxon>
        <taxon>Klebsormidiophyceae</taxon>
        <taxon>Klebsormidiales</taxon>
        <taxon>Klebsormidiaceae</taxon>
        <taxon>Klebsormidium</taxon>
    </lineage>
</organism>
<keyword evidence="6" id="KW-0675">Receptor</keyword>
<dbReference type="EMBL" id="DF237857">
    <property type="protein sequence ID" value="GAQ92039.1"/>
    <property type="molecule type" value="Genomic_DNA"/>
</dbReference>
<dbReference type="AlphaFoldDB" id="A0A1Y1IRC1"/>
<keyword evidence="3 8" id="KW-0547">Nucleotide-binding</keyword>
<dbReference type="GO" id="GO:0005737">
    <property type="term" value="C:cytoplasm"/>
    <property type="evidence" value="ECO:0000318"/>
    <property type="project" value="GO_Central"/>
</dbReference>
<dbReference type="PROSITE" id="PS00107">
    <property type="entry name" value="PROTEIN_KINASE_ATP"/>
    <property type="match status" value="1"/>
</dbReference>
<dbReference type="CDD" id="cd05117">
    <property type="entry name" value="STKc_CAMK"/>
    <property type="match status" value="1"/>
</dbReference>
<keyword evidence="4 10" id="KW-0418">Kinase</keyword>
<dbReference type="InterPro" id="IPR008271">
    <property type="entry name" value="Ser/Thr_kinase_AS"/>
</dbReference>
<dbReference type="GO" id="GO:0009931">
    <property type="term" value="F:calcium-dependent protein serine/threonine kinase activity"/>
    <property type="evidence" value="ECO:0000318"/>
    <property type="project" value="GO_Central"/>
</dbReference>
<evidence type="ECO:0000256" key="3">
    <source>
        <dbReference type="ARBA" id="ARBA00022741"/>
    </source>
</evidence>
<dbReference type="InterPro" id="IPR008979">
    <property type="entry name" value="Galactose-bd-like_sf"/>
</dbReference>
<evidence type="ECO:0000313" key="10">
    <source>
        <dbReference type="EMBL" id="GAQ92039.1"/>
    </source>
</evidence>
<dbReference type="GO" id="GO:0005634">
    <property type="term" value="C:nucleus"/>
    <property type="evidence" value="ECO:0000318"/>
    <property type="project" value="GO_Central"/>
</dbReference>
<dbReference type="OrthoDB" id="193931at2759"/>
<dbReference type="SMART" id="SM00220">
    <property type="entry name" value="S_TKc"/>
    <property type="match status" value="1"/>
</dbReference>
<reference evidence="10 11" key="1">
    <citation type="journal article" date="2014" name="Nat. Commun.">
        <title>Klebsormidium flaccidum genome reveals primary factors for plant terrestrial adaptation.</title>
        <authorList>
            <person name="Hori K."/>
            <person name="Maruyama F."/>
            <person name="Fujisawa T."/>
            <person name="Togashi T."/>
            <person name="Yamamoto N."/>
            <person name="Seo M."/>
            <person name="Sato S."/>
            <person name="Yamada T."/>
            <person name="Mori H."/>
            <person name="Tajima N."/>
            <person name="Moriyama T."/>
            <person name="Ikeuchi M."/>
            <person name="Watanabe M."/>
            <person name="Wada H."/>
            <person name="Kobayashi K."/>
            <person name="Saito M."/>
            <person name="Masuda T."/>
            <person name="Sasaki-Sekimoto Y."/>
            <person name="Mashiguchi K."/>
            <person name="Awai K."/>
            <person name="Shimojima M."/>
            <person name="Masuda S."/>
            <person name="Iwai M."/>
            <person name="Nobusawa T."/>
            <person name="Narise T."/>
            <person name="Kondo S."/>
            <person name="Saito H."/>
            <person name="Sato R."/>
            <person name="Murakawa M."/>
            <person name="Ihara Y."/>
            <person name="Oshima-Yamada Y."/>
            <person name="Ohtaka K."/>
            <person name="Satoh M."/>
            <person name="Sonobe K."/>
            <person name="Ishii M."/>
            <person name="Ohtani R."/>
            <person name="Kanamori-Sato M."/>
            <person name="Honoki R."/>
            <person name="Miyazaki D."/>
            <person name="Mochizuki H."/>
            <person name="Umetsu J."/>
            <person name="Higashi K."/>
            <person name="Shibata D."/>
            <person name="Kamiya Y."/>
            <person name="Sato N."/>
            <person name="Nakamura Y."/>
            <person name="Tabata S."/>
            <person name="Ida S."/>
            <person name="Kurokawa K."/>
            <person name="Ohta H."/>
        </authorList>
    </citation>
    <scope>NUCLEOTIDE SEQUENCE [LARGE SCALE GENOMIC DNA]</scope>
    <source>
        <strain evidence="10 11">NIES-2285</strain>
    </source>
</reference>
<dbReference type="InterPro" id="IPR000719">
    <property type="entry name" value="Prot_kinase_dom"/>
</dbReference>
<keyword evidence="11" id="KW-1185">Reference proteome</keyword>
<dbReference type="GO" id="GO:0005516">
    <property type="term" value="F:calmodulin binding"/>
    <property type="evidence" value="ECO:0000318"/>
    <property type="project" value="GO_Central"/>
</dbReference>
<dbReference type="FunFam" id="1.10.510.10:FF:000571">
    <property type="entry name" value="Maternal embryonic leucine zipper kinase"/>
    <property type="match status" value="1"/>
</dbReference>
<dbReference type="InterPro" id="IPR011009">
    <property type="entry name" value="Kinase-like_dom_sf"/>
</dbReference>
<dbReference type="Proteomes" id="UP000054558">
    <property type="component" value="Unassembled WGS sequence"/>
</dbReference>
<proteinExistence type="predicted"/>
<dbReference type="Pfam" id="PF00069">
    <property type="entry name" value="Pkinase"/>
    <property type="match status" value="1"/>
</dbReference>
<dbReference type="SUPFAM" id="SSF49785">
    <property type="entry name" value="Galactose-binding domain-like"/>
    <property type="match status" value="1"/>
</dbReference>
<dbReference type="GO" id="GO:0035556">
    <property type="term" value="P:intracellular signal transduction"/>
    <property type="evidence" value="ECO:0000318"/>
    <property type="project" value="GO_Central"/>
</dbReference>
<dbReference type="Gene3D" id="2.60.120.260">
    <property type="entry name" value="Galactose-binding domain-like"/>
    <property type="match status" value="1"/>
</dbReference>
<feature type="binding site" evidence="8">
    <location>
        <position position="348"/>
    </location>
    <ligand>
        <name>ATP</name>
        <dbReference type="ChEBI" id="CHEBI:30616"/>
    </ligand>
</feature>
<keyword evidence="5 8" id="KW-0067">ATP-binding</keyword>
<accession>A0A1Y1IRC1</accession>
<keyword evidence="1" id="KW-0723">Serine/threonine-protein kinase</keyword>
<evidence type="ECO:0000256" key="2">
    <source>
        <dbReference type="ARBA" id="ARBA00022679"/>
    </source>
</evidence>
<dbReference type="GO" id="GO:0005524">
    <property type="term" value="F:ATP binding"/>
    <property type="evidence" value="ECO:0007669"/>
    <property type="project" value="UniProtKB-UniRule"/>
</dbReference>
<feature type="domain" description="Protein kinase" evidence="9">
    <location>
        <begin position="315"/>
        <end position="575"/>
    </location>
</feature>